<dbReference type="InterPro" id="IPR011333">
    <property type="entry name" value="SKP1/BTB/POZ_sf"/>
</dbReference>
<dbReference type="PROSITE" id="PS50097">
    <property type="entry name" value="BTB"/>
    <property type="match status" value="1"/>
</dbReference>
<dbReference type="Pfam" id="PF00651">
    <property type="entry name" value="BTB"/>
    <property type="match status" value="1"/>
</dbReference>
<feature type="compositionally biased region" description="Polar residues" evidence="1">
    <location>
        <begin position="1"/>
        <end position="17"/>
    </location>
</feature>
<gene>
    <name evidence="3" type="ORF">DFH07DRAFT_966826</name>
</gene>
<evidence type="ECO:0000313" key="3">
    <source>
        <dbReference type="EMBL" id="KAJ7736592.1"/>
    </source>
</evidence>
<dbReference type="Gene3D" id="3.30.710.10">
    <property type="entry name" value="Potassium Channel Kv1.1, Chain A"/>
    <property type="match status" value="1"/>
</dbReference>
<feature type="region of interest" description="Disordered" evidence="1">
    <location>
        <begin position="1"/>
        <end position="20"/>
    </location>
</feature>
<evidence type="ECO:0000313" key="4">
    <source>
        <dbReference type="Proteomes" id="UP001215280"/>
    </source>
</evidence>
<dbReference type="InterPro" id="IPR000210">
    <property type="entry name" value="BTB/POZ_dom"/>
</dbReference>
<keyword evidence="4" id="KW-1185">Reference proteome</keyword>
<name>A0AAD7MYN4_9AGAR</name>
<organism evidence="3 4">
    <name type="scientific">Mycena maculata</name>
    <dbReference type="NCBI Taxonomy" id="230809"/>
    <lineage>
        <taxon>Eukaryota</taxon>
        <taxon>Fungi</taxon>
        <taxon>Dikarya</taxon>
        <taxon>Basidiomycota</taxon>
        <taxon>Agaricomycotina</taxon>
        <taxon>Agaricomycetes</taxon>
        <taxon>Agaricomycetidae</taxon>
        <taxon>Agaricales</taxon>
        <taxon>Marasmiineae</taxon>
        <taxon>Mycenaceae</taxon>
        <taxon>Mycena</taxon>
    </lineage>
</organism>
<dbReference type="EMBL" id="JARJLG010000148">
    <property type="protein sequence ID" value="KAJ7736592.1"/>
    <property type="molecule type" value="Genomic_DNA"/>
</dbReference>
<dbReference type="Proteomes" id="UP001215280">
    <property type="component" value="Unassembled WGS sequence"/>
</dbReference>
<evidence type="ECO:0000259" key="2">
    <source>
        <dbReference type="PROSITE" id="PS50097"/>
    </source>
</evidence>
<proteinExistence type="predicted"/>
<protein>
    <recommendedName>
        <fullName evidence="2">BTB domain-containing protein</fullName>
    </recommendedName>
</protein>
<dbReference type="SUPFAM" id="SSF54695">
    <property type="entry name" value="POZ domain"/>
    <property type="match status" value="1"/>
</dbReference>
<sequence>MADTTDASDPFSPTSDEMNPPDVIIRASDMVDFHAHKAILSFGSIVFKDMFSFPEPRGEDANLTKDGKPVIALPESSKTIEKLLILCYPRFASSYLLDLDGVDGAYEAARKYQIPGGQQLLRQLLRDPRFLEKNPHRVFAIACHRGIEDSAKLAARETLKFPRYIPYLSVPEWDFIPARHLRRLEDFHYRCSQEVASVVGEFSWPVDIVEDFDEEGRPPEADYVWWQGTGHATGCGPEELEGCMYHPAPWFKEHVDRVVQAGQHVPDEHSLAKVMGDVDGPTLAAISNCFKCARLAPTHLTAKGWILISQLEEIYTSILEKFSFVG</sequence>
<dbReference type="AlphaFoldDB" id="A0AAD7MYN4"/>
<accession>A0AAD7MYN4</accession>
<feature type="domain" description="BTB" evidence="2">
    <location>
        <begin position="21"/>
        <end position="88"/>
    </location>
</feature>
<reference evidence="3" key="1">
    <citation type="submission" date="2023-03" db="EMBL/GenBank/DDBJ databases">
        <title>Massive genome expansion in bonnet fungi (Mycena s.s.) driven by repeated elements and novel gene families across ecological guilds.</title>
        <authorList>
            <consortium name="Lawrence Berkeley National Laboratory"/>
            <person name="Harder C.B."/>
            <person name="Miyauchi S."/>
            <person name="Viragh M."/>
            <person name="Kuo A."/>
            <person name="Thoen E."/>
            <person name="Andreopoulos B."/>
            <person name="Lu D."/>
            <person name="Skrede I."/>
            <person name="Drula E."/>
            <person name="Henrissat B."/>
            <person name="Morin E."/>
            <person name="Kohler A."/>
            <person name="Barry K."/>
            <person name="LaButti K."/>
            <person name="Morin E."/>
            <person name="Salamov A."/>
            <person name="Lipzen A."/>
            <person name="Mereny Z."/>
            <person name="Hegedus B."/>
            <person name="Baldrian P."/>
            <person name="Stursova M."/>
            <person name="Weitz H."/>
            <person name="Taylor A."/>
            <person name="Grigoriev I.V."/>
            <person name="Nagy L.G."/>
            <person name="Martin F."/>
            <person name="Kauserud H."/>
        </authorList>
    </citation>
    <scope>NUCLEOTIDE SEQUENCE</scope>
    <source>
        <strain evidence="3">CBHHK188m</strain>
    </source>
</reference>
<dbReference type="CDD" id="cd18186">
    <property type="entry name" value="BTB_POZ_ZBTB_KLHL-like"/>
    <property type="match status" value="1"/>
</dbReference>
<evidence type="ECO:0000256" key="1">
    <source>
        <dbReference type="SAM" id="MobiDB-lite"/>
    </source>
</evidence>
<comment type="caution">
    <text evidence="3">The sequence shown here is derived from an EMBL/GenBank/DDBJ whole genome shotgun (WGS) entry which is preliminary data.</text>
</comment>